<dbReference type="InterPro" id="IPR004524">
    <property type="entry name" value="Asp-tRNA-ligase_1"/>
</dbReference>
<dbReference type="Pfam" id="PF00152">
    <property type="entry name" value="tRNA-synt_2"/>
    <property type="match status" value="1"/>
</dbReference>
<dbReference type="CDD" id="cd04317">
    <property type="entry name" value="EcAspRS_like_N"/>
    <property type="match status" value="1"/>
</dbReference>
<dbReference type="SUPFAM" id="SSF55261">
    <property type="entry name" value="GAD domain-like"/>
    <property type="match status" value="1"/>
</dbReference>
<dbReference type="Gene3D" id="3.30.930.10">
    <property type="entry name" value="Bira Bifunctional Protein, Domain 2"/>
    <property type="match status" value="1"/>
</dbReference>
<keyword evidence="10" id="KW-1185">Reference proteome</keyword>
<dbReference type="InterPro" id="IPR047089">
    <property type="entry name" value="Asp-tRNA-ligase_1_N"/>
</dbReference>
<protein>
    <recommendedName>
        <fullName evidence="7">Aspartate--tRNA ligase</fullName>
        <ecNumber evidence="7">6.1.1.12</ecNumber>
    </recommendedName>
    <alternativeName>
        <fullName evidence="7">Aspartyl-tRNA synthetase</fullName>
        <shortName evidence="7">AspRS</shortName>
    </alternativeName>
</protein>
<proteinExistence type="inferred from homology"/>
<dbReference type="InterPro" id="IPR004364">
    <property type="entry name" value="Aa-tRNA-synt_II"/>
</dbReference>
<dbReference type="NCBIfam" id="TIGR00459">
    <property type="entry name" value="aspS_bact"/>
    <property type="match status" value="1"/>
</dbReference>
<evidence type="ECO:0000256" key="5">
    <source>
        <dbReference type="ARBA" id="ARBA00022917"/>
    </source>
</evidence>
<feature type="binding site" evidence="7">
    <location>
        <begin position="540"/>
        <end position="543"/>
    </location>
    <ligand>
        <name>ATP</name>
        <dbReference type="ChEBI" id="CHEBI:30616"/>
    </ligand>
</feature>
<comment type="caution">
    <text evidence="7">Lacks conserved residue(s) required for the propagation of feature annotation.</text>
</comment>
<feature type="binding site" evidence="7">
    <location>
        <begin position="226"/>
        <end position="228"/>
    </location>
    <ligand>
        <name>ATP</name>
        <dbReference type="ChEBI" id="CHEBI:30616"/>
    </ligand>
</feature>
<feature type="region of interest" description="Aspartate" evidence="7">
    <location>
        <begin position="204"/>
        <end position="207"/>
    </location>
</feature>
<dbReference type="GO" id="GO:0016740">
    <property type="term" value="F:transferase activity"/>
    <property type="evidence" value="ECO:0007669"/>
    <property type="project" value="UniProtKB-ARBA"/>
</dbReference>
<feature type="domain" description="Aminoacyl-transfer RNA synthetases class-II family profile" evidence="8">
    <location>
        <begin position="149"/>
        <end position="561"/>
    </location>
</feature>
<evidence type="ECO:0000313" key="9">
    <source>
        <dbReference type="EMBL" id="KPU44979.1"/>
    </source>
</evidence>
<dbReference type="HAMAP" id="MF_00044">
    <property type="entry name" value="Asp_tRNA_synth_type1"/>
    <property type="match status" value="1"/>
</dbReference>
<dbReference type="Pfam" id="PF02938">
    <property type="entry name" value="GAD"/>
    <property type="match status" value="1"/>
</dbReference>
<evidence type="ECO:0000256" key="6">
    <source>
        <dbReference type="ARBA" id="ARBA00023146"/>
    </source>
</evidence>
<keyword evidence="7" id="KW-0963">Cytoplasm</keyword>
<dbReference type="PRINTS" id="PR01042">
    <property type="entry name" value="TRNASYNTHASP"/>
</dbReference>
<dbReference type="Proteomes" id="UP000050326">
    <property type="component" value="Unassembled WGS sequence"/>
</dbReference>
<feature type="binding site" evidence="7">
    <location>
        <position position="454"/>
    </location>
    <ligand>
        <name>L-aspartate</name>
        <dbReference type="ChEBI" id="CHEBI:29991"/>
    </ligand>
</feature>
<dbReference type="Gene3D" id="2.40.50.140">
    <property type="entry name" value="Nucleic acid-binding proteins"/>
    <property type="match status" value="1"/>
</dbReference>
<feature type="binding site" evidence="7">
    <location>
        <position position="180"/>
    </location>
    <ligand>
        <name>L-aspartate</name>
        <dbReference type="ChEBI" id="CHEBI:29991"/>
    </ligand>
</feature>
<comment type="catalytic activity">
    <reaction evidence="7">
        <text>tRNA(Asp) + L-aspartate + ATP = L-aspartyl-tRNA(Asp) + AMP + diphosphate</text>
        <dbReference type="Rhea" id="RHEA:19649"/>
        <dbReference type="Rhea" id="RHEA-COMP:9660"/>
        <dbReference type="Rhea" id="RHEA-COMP:9678"/>
        <dbReference type="ChEBI" id="CHEBI:29991"/>
        <dbReference type="ChEBI" id="CHEBI:30616"/>
        <dbReference type="ChEBI" id="CHEBI:33019"/>
        <dbReference type="ChEBI" id="CHEBI:78442"/>
        <dbReference type="ChEBI" id="CHEBI:78516"/>
        <dbReference type="ChEBI" id="CHEBI:456215"/>
        <dbReference type="EC" id="6.1.1.12"/>
    </reaction>
</comment>
<dbReference type="Pfam" id="PF01336">
    <property type="entry name" value="tRNA_anti-codon"/>
    <property type="match status" value="1"/>
</dbReference>
<comment type="similarity">
    <text evidence="1 7">Belongs to the class-II aminoacyl-tRNA synthetase family. Type 1 subfamily.</text>
</comment>
<dbReference type="InterPro" id="IPR029351">
    <property type="entry name" value="GAD_dom"/>
</dbReference>
<gene>
    <name evidence="9" type="primary">aspS_1</name>
    <name evidence="7" type="synonym">aspS</name>
    <name evidence="9" type="ORF">OXPF_14570</name>
</gene>
<dbReference type="CDD" id="cd00777">
    <property type="entry name" value="AspRS_core"/>
    <property type="match status" value="1"/>
</dbReference>
<keyword evidence="3 7" id="KW-0547">Nucleotide-binding</keyword>
<dbReference type="RefSeq" id="WP_054874525.1">
    <property type="nucleotide sequence ID" value="NZ_LKET01000028.1"/>
</dbReference>
<evidence type="ECO:0000256" key="4">
    <source>
        <dbReference type="ARBA" id="ARBA00022840"/>
    </source>
</evidence>
<feature type="binding site" evidence="7">
    <location>
        <position position="488"/>
    </location>
    <ligand>
        <name>ATP</name>
        <dbReference type="ChEBI" id="CHEBI:30616"/>
    </ligand>
</feature>
<sequence>MAERLNGLKRSHMCGTLREENIGNTVTVMGWVQRKRNLGGLIFIDLRDRTGLVQVVLGDEIDKAAFLKADNVKSEYVIAVSGEVVKRSSVNTTLPTGMIEILGKDIKILGESETPPIIIKEDLDTSEAIRLKYRYLDLRRPDMQRNMIIRHKTAKIARDFLDDNGFIEIETPILTKSTPEGARDYLVPSRVSPGNFYALPQSPQLFKQLLMLSGYDRYFQIAKCFRDEDLRANRQPEFTQIDMELSFVDVDDVIDVNERLLQRIFKEIHNIDLSVPFLRMPYKEAMDRFGSDKPDIRFGMELKSLNDIVKASDFKVFKDALLNGGDVRAINAAGCGDFGRKDIDRLTDFVKTFGAKGLAWIALNNGEIKSPISKFLSENEMSEIIKRTEAKDGDLILIVADKSKVVYASLGQLRLEIARKLGILDGNIEHKFLWVTEFPLLEYDEEEKRYVAVHHPFTSPMDEDIEYLEKEPGRVRAKAYDIVLNGEELGGGSIRIHDSKLQEKMFGIIGLEMNTAWEKFGYLLEAFKYGTPPHGGLAFGFDRLIMFLVNTDNIRDVIAFPKTKEASDPLTDAPSTVDEAQLLELGIALIPNKINS</sequence>
<dbReference type="SUPFAM" id="SSF50249">
    <property type="entry name" value="Nucleic acid-binding proteins"/>
    <property type="match status" value="1"/>
</dbReference>
<reference evidence="9 10" key="1">
    <citation type="submission" date="2015-09" db="EMBL/GenBank/DDBJ databases">
        <title>Genome sequence of Oxobacter pfennigii DSM 3222.</title>
        <authorList>
            <person name="Poehlein A."/>
            <person name="Bengelsdorf F.R."/>
            <person name="Schiel-Bengelsdorf B."/>
            <person name="Duerre P."/>
            <person name="Daniel R."/>
        </authorList>
    </citation>
    <scope>NUCLEOTIDE SEQUENCE [LARGE SCALE GENOMIC DNA]</scope>
    <source>
        <strain evidence="9 10">DSM 3222</strain>
    </source>
</reference>
<keyword evidence="5 7" id="KW-0648">Protein biosynthesis</keyword>
<dbReference type="InterPro" id="IPR004115">
    <property type="entry name" value="GAD-like_sf"/>
</dbReference>
<evidence type="ECO:0000259" key="8">
    <source>
        <dbReference type="PROSITE" id="PS50862"/>
    </source>
</evidence>
<dbReference type="InterPro" id="IPR006195">
    <property type="entry name" value="aa-tRNA-synth_II"/>
</dbReference>
<dbReference type="GO" id="GO:0005524">
    <property type="term" value="F:ATP binding"/>
    <property type="evidence" value="ECO:0007669"/>
    <property type="project" value="UniProtKB-UniRule"/>
</dbReference>
<dbReference type="NCBIfam" id="NF001750">
    <property type="entry name" value="PRK00476.1"/>
    <property type="match status" value="1"/>
</dbReference>
<dbReference type="InterPro" id="IPR047090">
    <property type="entry name" value="AspRS_core"/>
</dbReference>
<dbReference type="GO" id="GO:0006422">
    <property type="term" value="P:aspartyl-tRNA aminoacylation"/>
    <property type="evidence" value="ECO:0007669"/>
    <property type="project" value="UniProtKB-UniRule"/>
</dbReference>
<evidence type="ECO:0000256" key="3">
    <source>
        <dbReference type="ARBA" id="ARBA00022741"/>
    </source>
</evidence>
<keyword evidence="4 7" id="KW-0067">ATP-binding</keyword>
<dbReference type="STRING" id="36849.OXPF_14570"/>
<dbReference type="PANTHER" id="PTHR22594:SF5">
    <property type="entry name" value="ASPARTATE--TRNA LIGASE, MITOCHONDRIAL"/>
    <property type="match status" value="1"/>
</dbReference>
<dbReference type="InterPro" id="IPR045864">
    <property type="entry name" value="aa-tRNA-synth_II/BPL/LPL"/>
</dbReference>
<name>A0A0P9AHP1_9CLOT</name>
<accession>A0A0P9AHP1</accession>
<dbReference type="InterPro" id="IPR002312">
    <property type="entry name" value="Asp/Asn-tRNA-synth_IIb"/>
</dbReference>
<feature type="binding site" evidence="7">
    <location>
        <position position="495"/>
    </location>
    <ligand>
        <name>L-aspartate</name>
        <dbReference type="ChEBI" id="CHEBI:29991"/>
    </ligand>
</feature>
<dbReference type="PANTHER" id="PTHR22594">
    <property type="entry name" value="ASPARTYL/LYSYL-TRNA SYNTHETASE"/>
    <property type="match status" value="1"/>
</dbReference>
<dbReference type="InterPro" id="IPR012340">
    <property type="entry name" value="NA-bd_OB-fold"/>
</dbReference>
<comment type="function">
    <text evidence="7">Catalyzes the attachment of L-aspartate to tRNA(Asp) in a two-step reaction: L-aspartate is first activated by ATP to form Asp-AMP and then transferred to the acceptor end of tRNA(Asp).</text>
</comment>
<comment type="subunit">
    <text evidence="7">Homodimer.</text>
</comment>
<keyword evidence="6 7" id="KW-0030">Aminoacyl-tRNA synthetase</keyword>
<feature type="binding site" evidence="7">
    <location>
        <position position="235"/>
    </location>
    <ligand>
        <name>ATP</name>
        <dbReference type="ChEBI" id="CHEBI:30616"/>
    </ligand>
</feature>
<dbReference type="GO" id="GO:0140096">
    <property type="term" value="F:catalytic activity, acting on a protein"/>
    <property type="evidence" value="ECO:0007669"/>
    <property type="project" value="UniProtKB-ARBA"/>
</dbReference>
<dbReference type="GO" id="GO:0004815">
    <property type="term" value="F:aspartate-tRNA ligase activity"/>
    <property type="evidence" value="ECO:0007669"/>
    <property type="project" value="UniProtKB-UniRule"/>
</dbReference>
<organism evidence="9 10">
    <name type="scientific">Oxobacter pfennigii</name>
    <dbReference type="NCBI Taxonomy" id="36849"/>
    <lineage>
        <taxon>Bacteria</taxon>
        <taxon>Bacillati</taxon>
        <taxon>Bacillota</taxon>
        <taxon>Clostridia</taxon>
        <taxon>Eubacteriales</taxon>
        <taxon>Clostridiaceae</taxon>
        <taxon>Oxobacter</taxon>
    </lineage>
</organism>
<comment type="subcellular location">
    <subcellularLocation>
        <location evidence="7">Cytoplasm</location>
    </subcellularLocation>
</comment>
<dbReference type="GO" id="GO:0003676">
    <property type="term" value="F:nucleic acid binding"/>
    <property type="evidence" value="ECO:0007669"/>
    <property type="project" value="InterPro"/>
</dbReference>
<evidence type="ECO:0000256" key="2">
    <source>
        <dbReference type="ARBA" id="ARBA00022598"/>
    </source>
</evidence>
<dbReference type="SUPFAM" id="SSF55681">
    <property type="entry name" value="Class II aaRS and biotin synthetases"/>
    <property type="match status" value="1"/>
</dbReference>
<dbReference type="EC" id="6.1.1.12" evidence="7"/>
<evidence type="ECO:0000256" key="1">
    <source>
        <dbReference type="ARBA" id="ARBA00006303"/>
    </source>
</evidence>
<evidence type="ECO:0000313" key="10">
    <source>
        <dbReference type="Proteomes" id="UP000050326"/>
    </source>
</evidence>
<dbReference type="PROSITE" id="PS50862">
    <property type="entry name" value="AA_TRNA_LIGASE_II"/>
    <property type="match status" value="1"/>
</dbReference>
<dbReference type="OrthoDB" id="9802326at2"/>
<dbReference type="InterPro" id="IPR004365">
    <property type="entry name" value="NA-bd_OB_tRNA"/>
</dbReference>
<dbReference type="GO" id="GO:0005737">
    <property type="term" value="C:cytoplasm"/>
    <property type="evidence" value="ECO:0007669"/>
    <property type="project" value="UniProtKB-SubCell"/>
</dbReference>
<dbReference type="PATRIC" id="fig|36849.3.peg.1545"/>
<dbReference type="EMBL" id="LKET01000028">
    <property type="protein sequence ID" value="KPU44979.1"/>
    <property type="molecule type" value="Genomic_DNA"/>
</dbReference>
<comment type="caution">
    <text evidence="9">The sequence shown here is derived from an EMBL/GenBank/DDBJ whole genome shotgun (WGS) entry which is preliminary data.</text>
</comment>
<keyword evidence="2 7" id="KW-0436">Ligase</keyword>
<dbReference type="AlphaFoldDB" id="A0A0P9AHP1"/>
<evidence type="ECO:0000256" key="7">
    <source>
        <dbReference type="HAMAP-Rule" id="MF_00044"/>
    </source>
</evidence>
<dbReference type="Gene3D" id="3.30.1360.30">
    <property type="entry name" value="GAD-like domain"/>
    <property type="match status" value="1"/>
</dbReference>
<feature type="binding site" evidence="7">
    <location>
        <position position="226"/>
    </location>
    <ligand>
        <name>L-aspartate</name>
        <dbReference type="ChEBI" id="CHEBI:29991"/>
    </ligand>
</feature>